<organism evidence="2">
    <name type="scientific">Lepeophtheirus salmonis</name>
    <name type="common">Salmon louse</name>
    <name type="synonym">Caligus salmonis</name>
    <dbReference type="NCBI Taxonomy" id="72036"/>
    <lineage>
        <taxon>Eukaryota</taxon>
        <taxon>Metazoa</taxon>
        <taxon>Ecdysozoa</taxon>
        <taxon>Arthropoda</taxon>
        <taxon>Crustacea</taxon>
        <taxon>Multicrustacea</taxon>
        <taxon>Hexanauplia</taxon>
        <taxon>Copepoda</taxon>
        <taxon>Siphonostomatoida</taxon>
        <taxon>Caligidae</taxon>
        <taxon>Lepeophtheirus</taxon>
    </lineage>
</organism>
<feature type="transmembrane region" description="Helical" evidence="1">
    <location>
        <begin position="15"/>
        <end position="37"/>
    </location>
</feature>
<evidence type="ECO:0000313" key="2">
    <source>
        <dbReference type="EMBL" id="CDW21913.1"/>
    </source>
</evidence>
<accession>A0A0K2T7E9</accession>
<reference evidence="2" key="1">
    <citation type="submission" date="2014-05" db="EMBL/GenBank/DDBJ databases">
        <authorList>
            <person name="Chronopoulou M."/>
        </authorList>
    </citation>
    <scope>NUCLEOTIDE SEQUENCE</scope>
    <source>
        <tissue evidence="2">Whole organism</tissue>
    </source>
</reference>
<name>A0A0K2T7E9_LEPSM</name>
<sequence length="50" mass="6208">MSLDLKWVALYIRDIFQLILVLRIYVYWLKCFSNFFYSCSRLDMRHTLVI</sequence>
<dbReference type="AlphaFoldDB" id="A0A0K2T7E9"/>
<dbReference type="EMBL" id="HACA01004552">
    <property type="protein sequence ID" value="CDW21913.1"/>
    <property type="molecule type" value="Transcribed_RNA"/>
</dbReference>
<keyword evidence="1" id="KW-1133">Transmembrane helix</keyword>
<evidence type="ECO:0000256" key="1">
    <source>
        <dbReference type="SAM" id="Phobius"/>
    </source>
</evidence>
<keyword evidence="1" id="KW-0812">Transmembrane</keyword>
<protein>
    <submittedName>
        <fullName evidence="2">Uncharacterized protein</fullName>
    </submittedName>
</protein>
<proteinExistence type="predicted"/>
<keyword evidence="1" id="KW-0472">Membrane</keyword>